<evidence type="ECO:0000256" key="4">
    <source>
        <dbReference type="ARBA" id="ARBA00022741"/>
    </source>
</evidence>
<dbReference type="Gene3D" id="1.10.287.130">
    <property type="match status" value="1"/>
</dbReference>
<protein>
    <recommendedName>
        <fullName evidence="2">histidine kinase</fullName>
        <ecNumber evidence="2">2.7.13.3</ecNumber>
    </recommendedName>
</protein>
<accession>A0AAW9SK75</accession>
<evidence type="ECO:0000313" key="9">
    <source>
        <dbReference type="EMBL" id="MEN9059837.1"/>
    </source>
</evidence>
<evidence type="ECO:0000256" key="5">
    <source>
        <dbReference type="ARBA" id="ARBA00022777"/>
    </source>
</evidence>
<dbReference type="SUPFAM" id="SSF55874">
    <property type="entry name" value="ATPase domain of HSP90 chaperone/DNA topoisomerase II/histidine kinase"/>
    <property type="match status" value="1"/>
</dbReference>
<dbReference type="PRINTS" id="PR00344">
    <property type="entry name" value="BCTRLSENSOR"/>
</dbReference>
<comment type="catalytic activity">
    <reaction evidence="1">
        <text>ATP + protein L-histidine = ADP + protein N-phospho-L-histidine.</text>
        <dbReference type="EC" id="2.7.13.3"/>
    </reaction>
</comment>
<dbReference type="GO" id="GO:0005524">
    <property type="term" value="F:ATP binding"/>
    <property type="evidence" value="ECO:0007669"/>
    <property type="project" value="UniProtKB-KW"/>
</dbReference>
<reference evidence="9 10" key="1">
    <citation type="submission" date="2024-05" db="EMBL/GenBank/DDBJ databases">
        <title>Genome sequence of Ponticoccus litoralis KCCM 90028.</title>
        <authorList>
            <person name="Kim J.M."/>
            <person name="Lee J.K."/>
            <person name="Choi B.J."/>
            <person name="Bayburt H."/>
            <person name="Baek J.H."/>
            <person name="Jeon C.O."/>
        </authorList>
    </citation>
    <scope>NUCLEOTIDE SEQUENCE [LARGE SCALE GENOMIC DNA]</scope>
    <source>
        <strain evidence="9 10">KCCM 90028</strain>
    </source>
</reference>
<dbReference type="EC" id="2.7.13.3" evidence="2"/>
<dbReference type="InterPro" id="IPR004358">
    <property type="entry name" value="Sig_transdc_His_kin-like_C"/>
</dbReference>
<dbReference type="InterPro" id="IPR005467">
    <property type="entry name" value="His_kinase_dom"/>
</dbReference>
<dbReference type="InterPro" id="IPR036890">
    <property type="entry name" value="HATPase_C_sf"/>
</dbReference>
<evidence type="ECO:0000259" key="8">
    <source>
        <dbReference type="PROSITE" id="PS50109"/>
    </source>
</evidence>
<evidence type="ECO:0000256" key="1">
    <source>
        <dbReference type="ARBA" id="ARBA00000085"/>
    </source>
</evidence>
<dbReference type="PROSITE" id="PS50109">
    <property type="entry name" value="HIS_KIN"/>
    <property type="match status" value="1"/>
</dbReference>
<keyword evidence="6 9" id="KW-0067">ATP-binding</keyword>
<evidence type="ECO:0000256" key="7">
    <source>
        <dbReference type="ARBA" id="ARBA00023012"/>
    </source>
</evidence>
<dbReference type="GO" id="GO:0000160">
    <property type="term" value="P:phosphorelay signal transduction system"/>
    <property type="evidence" value="ECO:0007669"/>
    <property type="project" value="UniProtKB-KW"/>
</dbReference>
<dbReference type="GO" id="GO:0004673">
    <property type="term" value="F:protein histidine kinase activity"/>
    <property type="evidence" value="ECO:0007669"/>
    <property type="project" value="UniProtKB-EC"/>
</dbReference>
<keyword evidence="3" id="KW-0808">Transferase</keyword>
<evidence type="ECO:0000256" key="3">
    <source>
        <dbReference type="ARBA" id="ARBA00022679"/>
    </source>
</evidence>
<comment type="caution">
    <text evidence="9">The sequence shown here is derived from an EMBL/GenBank/DDBJ whole genome shotgun (WGS) entry which is preliminary data.</text>
</comment>
<dbReference type="Gene3D" id="3.30.565.10">
    <property type="entry name" value="Histidine kinase-like ATPase, C-terminal domain"/>
    <property type="match status" value="1"/>
</dbReference>
<dbReference type="Pfam" id="PF02518">
    <property type="entry name" value="HATPase_c"/>
    <property type="match status" value="1"/>
</dbReference>
<evidence type="ECO:0000256" key="2">
    <source>
        <dbReference type="ARBA" id="ARBA00012438"/>
    </source>
</evidence>
<gene>
    <name evidence="9" type="ORF">ABFB10_01105</name>
</gene>
<evidence type="ECO:0000313" key="10">
    <source>
        <dbReference type="Proteomes" id="UP001428774"/>
    </source>
</evidence>
<dbReference type="RefSeq" id="WP_347164980.1">
    <property type="nucleotide sequence ID" value="NZ_JBDNCH010000002.1"/>
</dbReference>
<dbReference type="InterPro" id="IPR003594">
    <property type="entry name" value="HATPase_dom"/>
</dbReference>
<keyword evidence="4" id="KW-0547">Nucleotide-binding</keyword>
<dbReference type="EMBL" id="JBDNCH010000002">
    <property type="protein sequence ID" value="MEN9059837.1"/>
    <property type="molecule type" value="Genomic_DNA"/>
</dbReference>
<dbReference type="PANTHER" id="PTHR43065">
    <property type="entry name" value="SENSOR HISTIDINE KINASE"/>
    <property type="match status" value="1"/>
</dbReference>
<sequence length="199" mass="20966">MPRTAPPSSDKGRPERAADNLARIAAMAARAARIIRNLRAFARNESEPMGKVDLVAVIDTAVELTEARLKADGVTLVWEGGPPAYALGGEVRLGQVFVNLINNAADAMAGEADKRIAITLERGPRLRIGVSDTGPGIADPDRMFEPFYSTKEVGGGMGLGLSISYGLVQSFGGEIRGSNTASGAVFTVELEPWLDEAVA</sequence>
<keyword evidence="5" id="KW-0418">Kinase</keyword>
<dbReference type="AlphaFoldDB" id="A0AAW9SK75"/>
<keyword evidence="10" id="KW-1185">Reference proteome</keyword>
<keyword evidence="7" id="KW-0902">Two-component regulatory system</keyword>
<organism evidence="9 10">
    <name type="scientific">Ponticoccus litoralis</name>
    <dbReference type="NCBI Taxonomy" id="422297"/>
    <lineage>
        <taxon>Bacteria</taxon>
        <taxon>Pseudomonadati</taxon>
        <taxon>Pseudomonadota</taxon>
        <taxon>Alphaproteobacteria</taxon>
        <taxon>Rhodobacterales</taxon>
        <taxon>Roseobacteraceae</taxon>
        <taxon>Ponticoccus</taxon>
    </lineage>
</organism>
<name>A0AAW9SK75_9RHOB</name>
<proteinExistence type="predicted"/>
<dbReference type="SMART" id="SM00387">
    <property type="entry name" value="HATPase_c"/>
    <property type="match status" value="1"/>
</dbReference>
<dbReference type="PANTHER" id="PTHR43065:SF46">
    <property type="entry name" value="C4-DICARBOXYLATE TRANSPORT SENSOR PROTEIN DCTB"/>
    <property type="match status" value="1"/>
</dbReference>
<dbReference type="Proteomes" id="UP001428774">
    <property type="component" value="Unassembled WGS sequence"/>
</dbReference>
<feature type="domain" description="Histidine kinase" evidence="8">
    <location>
        <begin position="30"/>
        <end position="194"/>
    </location>
</feature>
<evidence type="ECO:0000256" key="6">
    <source>
        <dbReference type="ARBA" id="ARBA00022840"/>
    </source>
</evidence>